<organism evidence="1 2">
    <name type="scientific">Phytophthora megakarya</name>
    <dbReference type="NCBI Taxonomy" id="4795"/>
    <lineage>
        <taxon>Eukaryota</taxon>
        <taxon>Sar</taxon>
        <taxon>Stramenopiles</taxon>
        <taxon>Oomycota</taxon>
        <taxon>Peronosporomycetes</taxon>
        <taxon>Peronosporales</taxon>
        <taxon>Peronosporaceae</taxon>
        <taxon>Phytophthora</taxon>
    </lineage>
</organism>
<evidence type="ECO:0000313" key="1">
    <source>
        <dbReference type="EMBL" id="OWZ17502.1"/>
    </source>
</evidence>
<dbReference type="Proteomes" id="UP000198211">
    <property type="component" value="Unassembled WGS sequence"/>
</dbReference>
<dbReference type="EMBL" id="NBNE01000744">
    <property type="protein sequence ID" value="OWZ17502.1"/>
    <property type="molecule type" value="Genomic_DNA"/>
</dbReference>
<reference evidence="2" key="1">
    <citation type="submission" date="2017-03" db="EMBL/GenBank/DDBJ databases">
        <title>Phytopthora megakarya and P. palmivora, two closely related causual agents of cacao black pod achieved similar genome size and gene model numbers by different mechanisms.</title>
        <authorList>
            <person name="Ali S."/>
            <person name="Shao J."/>
            <person name="Larry D.J."/>
            <person name="Kronmiller B."/>
            <person name="Shen D."/>
            <person name="Strem M.D."/>
            <person name="Melnick R.L."/>
            <person name="Guiltinan M.J."/>
            <person name="Tyler B.M."/>
            <person name="Meinhardt L.W."/>
            <person name="Bailey B.A."/>
        </authorList>
    </citation>
    <scope>NUCLEOTIDE SEQUENCE [LARGE SCALE GENOMIC DNA]</scope>
    <source>
        <strain evidence="2">zdho120</strain>
    </source>
</reference>
<protein>
    <submittedName>
        <fullName evidence="1">Uncharacterized protein</fullName>
    </submittedName>
</protein>
<keyword evidence="2" id="KW-1185">Reference proteome</keyword>
<sequence>MDMPNVCWLLNAVTRTCSCRFNSKFDIWVHLIKITQVLALPCSGMLISRFISNQRYRGSNIIRDSDDDRIVKWNLPLLSAKRFTISTGLCSGRCFRYPTCYLR</sequence>
<proteinExistence type="predicted"/>
<comment type="caution">
    <text evidence="1">The sequence shown here is derived from an EMBL/GenBank/DDBJ whole genome shotgun (WGS) entry which is preliminary data.</text>
</comment>
<gene>
    <name evidence="1" type="ORF">PHMEG_0008551</name>
</gene>
<dbReference type="AlphaFoldDB" id="A0A225WIV2"/>
<name>A0A225WIV2_9STRA</name>
<accession>A0A225WIV2</accession>
<evidence type="ECO:0000313" key="2">
    <source>
        <dbReference type="Proteomes" id="UP000198211"/>
    </source>
</evidence>